<proteinExistence type="predicted"/>
<evidence type="ECO:0000313" key="2">
    <source>
        <dbReference type="EMBL" id="KAF2256305.1"/>
    </source>
</evidence>
<sequence length="276" mass="30781">MSSLKHTSIPKESFDDILSRYSATAPDKLQDLDTLRYETIPATLAERKKSGAAYLKKEEVEKLVEWKLKHGTFRPKLLQLVQSNPSSLIEDTTRKAFAIITPEQPLKALKVLTELKGIGPATASLLLSVCDPDEVPFFSDELFRWVMWDEEGGGGPSGWKRAIKYNNKEYGELVKRVKDGVERLQVSAVDCERVAWVLGKEGVDVVKSGEGVVNEDVEKASKGVKKLAKEERVVKGKRKGKEVAKEEKKGVKRKVEAMKPAVAEGVRRSSRRKMGS</sequence>
<accession>A0A6A6J0E4</accession>
<feature type="region of interest" description="Disordered" evidence="1">
    <location>
        <begin position="237"/>
        <end position="276"/>
    </location>
</feature>
<gene>
    <name evidence="2" type="ORF">BU26DRAFT_513136</name>
</gene>
<dbReference type="RefSeq" id="XP_033691309.1">
    <property type="nucleotide sequence ID" value="XM_033827553.1"/>
</dbReference>
<evidence type="ECO:0000256" key="1">
    <source>
        <dbReference type="SAM" id="MobiDB-lite"/>
    </source>
</evidence>
<protein>
    <submittedName>
        <fullName evidence="2">Uncharacterized protein</fullName>
    </submittedName>
</protein>
<evidence type="ECO:0000313" key="3">
    <source>
        <dbReference type="Proteomes" id="UP000800094"/>
    </source>
</evidence>
<dbReference type="GeneID" id="54580883"/>
<dbReference type="EMBL" id="ML987189">
    <property type="protein sequence ID" value="KAF2256305.1"/>
    <property type="molecule type" value="Genomic_DNA"/>
</dbReference>
<dbReference type="Proteomes" id="UP000800094">
    <property type="component" value="Unassembled WGS sequence"/>
</dbReference>
<organism evidence="2 3">
    <name type="scientific">Trematosphaeria pertusa</name>
    <dbReference type="NCBI Taxonomy" id="390896"/>
    <lineage>
        <taxon>Eukaryota</taxon>
        <taxon>Fungi</taxon>
        <taxon>Dikarya</taxon>
        <taxon>Ascomycota</taxon>
        <taxon>Pezizomycotina</taxon>
        <taxon>Dothideomycetes</taxon>
        <taxon>Pleosporomycetidae</taxon>
        <taxon>Pleosporales</taxon>
        <taxon>Massarineae</taxon>
        <taxon>Trematosphaeriaceae</taxon>
        <taxon>Trematosphaeria</taxon>
    </lineage>
</organism>
<dbReference type="AlphaFoldDB" id="A0A6A6J0E4"/>
<keyword evidence="3" id="KW-1185">Reference proteome</keyword>
<dbReference type="PANTHER" id="PTHR21521:SF0">
    <property type="entry name" value="AMUN, ISOFORM A"/>
    <property type="match status" value="1"/>
</dbReference>
<name>A0A6A6J0E4_9PLEO</name>
<reference evidence="2" key="1">
    <citation type="journal article" date="2020" name="Stud. Mycol.">
        <title>101 Dothideomycetes genomes: a test case for predicting lifestyles and emergence of pathogens.</title>
        <authorList>
            <person name="Haridas S."/>
            <person name="Albert R."/>
            <person name="Binder M."/>
            <person name="Bloem J."/>
            <person name="Labutti K."/>
            <person name="Salamov A."/>
            <person name="Andreopoulos B."/>
            <person name="Baker S."/>
            <person name="Barry K."/>
            <person name="Bills G."/>
            <person name="Bluhm B."/>
            <person name="Cannon C."/>
            <person name="Castanera R."/>
            <person name="Culley D."/>
            <person name="Daum C."/>
            <person name="Ezra D."/>
            <person name="Gonzalez J."/>
            <person name="Henrissat B."/>
            <person name="Kuo A."/>
            <person name="Liang C."/>
            <person name="Lipzen A."/>
            <person name="Lutzoni F."/>
            <person name="Magnuson J."/>
            <person name="Mondo S."/>
            <person name="Nolan M."/>
            <person name="Ohm R."/>
            <person name="Pangilinan J."/>
            <person name="Park H.-J."/>
            <person name="Ramirez L."/>
            <person name="Alfaro M."/>
            <person name="Sun H."/>
            <person name="Tritt A."/>
            <person name="Yoshinaga Y."/>
            <person name="Zwiers L.-H."/>
            <person name="Turgeon B."/>
            <person name="Goodwin S."/>
            <person name="Spatafora J."/>
            <person name="Crous P."/>
            <person name="Grigoriev I."/>
        </authorList>
    </citation>
    <scope>NUCLEOTIDE SEQUENCE</scope>
    <source>
        <strain evidence="2">CBS 122368</strain>
    </source>
</reference>
<dbReference type="OrthoDB" id="8249012at2759"/>
<dbReference type="PANTHER" id="PTHR21521">
    <property type="entry name" value="AMUN, ISOFORM A"/>
    <property type="match status" value="1"/>
</dbReference>
<feature type="compositionally biased region" description="Basic and acidic residues" evidence="1">
    <location>
        <begin position="241"/>
        <end position="257"/>
    </location>
</feature>